<comment type="caution">
    <text evidence="1">The sequence shown here is derived from an EMBL/GenBank/DDBJ whole genome shotgun (WGS) entry which is preliminary data.</text>
</comment>
<dbReference type="AlphaFoldDB" id="A0A4Z2HEP3"/>
<evidence type="ECO:0000313" key="2">
    <source>
        <dbReference type="Proteomes" id="UP000314294"/>
    </source>
</evidence>
<dbReference type="EMBL" id="SRLO01000259">
    <property type="protein sequence ID" value="TNN64091.1"/>
    <property type="molecule type" value="Genomic_DNA"/>
</dbReference>
<keyword evidence="2" id="KW-1185">Reference proteome</keyword>
<name>A0A4Z2HEP3_9TELE</name>
<dbReference type="Proteomes" id="UP000314294">
    <property type="component" value="Unassembled WGS sequence"/>
</dbReference>
<proteinExistence type="predicted"/>
<evidence type="ECO:0000313" key="1">
    <source>
        <dbReference type="EMBL" id="TNN64091.1"/>
    </source>
</evidence>
<organism evidence="1 2">
    <name type="scientific">Liparis tanakae</name>
    <name type="common">Tanaka's snailfish</name>
    <dbReference type="NCBI Taxonomy" id="230148"/>
    <lineage>
        <taxon>Eukaryota</taxon>
        <taxon>Metazoa</taxon>
        <taxon>Chordata</taxon>
        <taxon>Craniata</taxon>
        <taxon>Vertebrata</taxon>
        <taxon>Euteleostomi</taxon>
        <taxon>Actinopterygii</taxon>
        <taxon>Neopterygii</taxon>
        <taxon>Teleostei</taxon>
        <taxon>Neoteleostei</taxon>
        <taxon>Acanthomorphata</taxon>
        <taxon>Eupercaria</taxon>
        <taxon>Perciformes</taxon>
        <taxon>Cottioidei</taxon>
        <taxon>Cottales</taxon>
        <taxon>Liparidae</taxon>
        <taxon>Liparis</taxon>
    </lineage>
</organism>
<gene>
    <name evidence="1" type="ORF">EYF80_025709</name>
</gene>
<sequence>MVSEIRGSSRAVASGRLSSHLNLQLCQSFSGLMWKTIARGVKEYRLFHHADAEAQRDTRDILIEHCRFESPRLRQVSGELTRVFSRSSAPYVTIL</sequence>
<reference evidence="1 2" key="1">
    <citation type="submission" date="2019-03" db="EMBL/GenBank/DDBJ databases">
        <title>First draft genome of Liparis tanakae, snailfish: a comprehensive survey of snailfish specific genes.</title>
        <authorList>
            <person name="Kim W."/>
            <person name="Song I."/>
            <person name="Jeong J.-H."/>
            <person name="Kim D."/>
            <person name="Kim S."/>
            <person name="Ryu S."/>
            <person name="Song J.Y."/>
            <person name="Lee S.K."/>
        </authorList>
    </citation>
    <scope>NUCLEOTIDE SEQUENCE [LARGE SCALE GENOMIC DNA]</scope>
    <source>
        <tissue evidence="1">Muscle</tissue>
    </source>
</reference>
<accession>A0A4Z2HEP3</accession>
<protein>
    <submittedName>
        <fullName evidence="1">Uncharacterized protein</fullName>
    </submittedName>
</protein>